<dbReference type="PANTHER" id="PTHR11845">
    <property type="entry name" value="5'-DEOXYNUCLEOTIDASE HDDC2"/>
    <property type="match status" value="1"/>
</dbReference>
<dbReference type="GO" id="GO:0002953">
    <property type="term" value="F:5'-deoxynucleotidase activity"/>
    <property type="evidence" value="ECO:0007669"/>
    <property type="project" value="UniProtKB-EC"/>
</dbReference>
<dbReference type="Pfam" id="PF13023">
    <property type="entry name" value="HD_3"/>
    <property type="match status" value="1"/>
</dbReference>
<comment type="cofactor">
    <cofactor evidence="4">
        <name>Mg(2+)</name>
        <dbReference type="ChEBI" id="CHEBI:18420"/>
    </cofactor>
</comment>
<dbReference type="SUPFAM" id="SSF109604">
    <property type="entry name" value="HD-domain/PDEase-like"/>
    <property type="match status" value="1"/>
</dbReference>
<evidence type="ECO:0000256" key="8">
    <source>
        <dbReference type="ARBA" id="ARBA00012964"/>
    </source>
</evidence>
<dbReference type="InterPro" id="IPR006674">
    <property type="entry name" value="HD_domain"/>
</dbReference>
<dbReference type="Gene3D" id="1.10.3210.10">
    <property type="entry name" value="Hypothetical protein af1432"/>
    <property type="match status" value="1"/>
</dbReference>
<evidence type="ECO:0000256" key="11">
    <source>
        <dbReference type="ARBA" id="ARBA00022842"/>
    </source>
</evidence>
<protein>
    <recommendedName>
        <fullName evidence="8">5'-deoxynucleotidase</fullName>
        <ecNumber evidence="8">3.1.3.89</ecNumber>
    </recommendedName>
</protein>
<evidence type="ECO:0000256" key="6">
    <source>
        <dbReference type="ARBA" id="ARBA00009999"/>
    </source>
</evidence>
<dbReference type="OrthoDB" id="10254258at2759"/>
<comment type="subunit">
    <text evidence="7">Homodimer.</text>
</comment>
<dbReference type="AlphaFoldDB" id="A0A9C7Q2Y8"/>
<dbReference type="SMART" id="SM00471">
    <property type="entry name" value="HDc"/>
    <property type="match status" value="1"/>
</dbReference>
<dbReference type="PANTHER" id="PTHR11845:SF13">
    <property type="entry name" value="5'-DEOXYNUCLEOTIDASE HDDC2"/>
    <property type="match status" value="1"/>
</dbReference>
<dbReference type="FunFam" id="1.10.3210.10:FF:000011">
    <property type="entry name" value="HD domain-containing protein 2"/>
    <property type="match status" value="1"/>
</dbReference>
<evidence type="ECO:0000256" key="1">
    <source>
        <dbReference type="ARBA" id="ARBA00001638"/>
    </source>
</evidence>
<sequence>MNSATEPRGFPEDETSSNNLLEFLLLCGKLKETKRKGWVDHGILCPESISDHMYRMAMFCFCLCPNHLNRDKLVKLALVHDVGESLVGDITPHDGISPEEKNKLEAEAFRRIRDEYLSSCVVGRELYDLWSEYENNLSAEAEFVKEVDKLEMLIQAFEYERDQHVDLSDFFKSSSNCIHDRKLLEVLNLLQTKRGKS</sequence>
<evidence type="ECO:0000256" key="5">
    <source>
        <dbReference type="ARBA" id="ARBA00004074"/>
    </source>
</evidence>
<evidence type="ECO:0000256" key="3">
    <source>
        <dbReference type="ARBA" id="ARBA00001941"/>
    </source>
</evidence>
<comment type="function">
    <text evidence="5">Catalyzes the dephosphorylation of the nucleoside 5'-monophosphates deoxyadenosine monophosphate (dAMP), deoxycytidine monophosphate (dCMP), deoxyguanosine monophosphate (dGMP) and deoxythymidine monophosphate (dTMP).</text>
</comment>
<dbReference type="InterPro" id="IPR003607">
    <property type="entry name" value="HD/PDEase_dom"/>
</dbReference>
<accession>A0A9C7Q2Y8</accession>
<organism evidence="13 14">
    <name type="scientific">Galdieria partita</name>
    <dbReference type="NCBI Taxonomy" id="83374"/>
    <lineage>
        <taxon>Eukaryota</taxon>
        <taxon>Rhodophyta</taxon>
        <taxon>Bangiophyceae</taxon>
        <taxon>Galdieriales</taxon>
        <taxon>Galdieriaceae</taxon>
        <taxon>Galdieria</taxon>
    </lineage>
</organism>
<keyword evidence="10" id="KW-0378">Hydrolase</keyword>
<comment type="cofactor">
    <cofactor evidence="2">
        <name>Mn(2+)</name>
        <dbReference type="ChEBI" id="CHEBI:29035"/>
    </cofactor>
</comment>
<evidence type="ECO:0000256" key="9">
    <source>
        <dbReference type="ARBA" id="ARBA00022723"/>
    </source>
</evidence>
<reference evidence="13" key="1">
    <citation type="journal article" date="2022" name="Proc. Natl. Acad. Sci. U.S.A.">
        <title>Life cycle and functional genomics of the unicellular red alga Galdieria for elucidating algal and plant evolution and industrial use.</title>
        <authorList>
            <person name="Hirooka S."/>
            <person name="Itabashi T."/>
            <person name="Ichinose T.M."/>
            <person name="Onuma R."/>
            <person name="Fujiwara T."/>
            <person name="Yamashita S."/>
            <person name="Jong L.W."/>
            <person name="Tomita R."/>
            <person name="Iwane A.H."/>
            <person name="Miyagishima S.Y."/>
        </authorList>
    </citation>
    <scope>NUCLEOTIDE SEQUENCE</scope>
    <source>
        <strain evidence="13">NBRC 102759</strain>
    </source>
</reference>
<dbReference type="InterPro" id="IPR039356">
    <property type="entry name" value="YfbR/HDDC2"/>
</dbReference>
<name>A0A9C7Q2Y8_9RHOD</name>
<evidence type="ECO:0000259" key="12">
    <source>
        <dbReference type="SMART" id="SM00471"/>
    </source>
</evidence>
<keyword evidence="14" id="KW-1185">Reference proteome</keyword>
<comment type="catalytic activity">
    <reaction evidence="1">
        <text>a 2'-deoxyribonucleoside 5'-phosphate + H2O = a 2'-deoxyribonucleoside + phosphate</text>
        <dbReference type="Rhea" id="RHEA:36167"/>
        <dbReference type="ChEBI" id="CHEBI:15377"/>
        <dbReference type="ChEBI" id="CHEBI:18274"/>
        <dbReference type="ChEBI" id="CHEBI:43474"/>
        <dbReference type="ChEBI" id="CHEBI:65317"/>
        <dbReference type="EC" id="3.1.3.89"/>
    </reaction>
</comment>
<dbReference type="Proteomes" id="UP001061958">
    <property type="component" value="Unassembled WGS sequence"/>
</dbReference>
<dbReference type="EMBL" id="BQMJ01000070">
    <property type="protein sequence ID" value="GJQ15508.1"/>
    <property type="molecule type" value="Genomic_DNA"/>
</dbReference>
<dbReference type="EC" id="3.1.3.89" evidence="8"/>
<evidence type="ECO:0000313" key="14">
    <source>
        <dbReference type="Proteomes" id="UP001061958"/>
    </source>
</evidence>
<comment type="caution">
    <text evidence="13">The sequence shown here is derived from an EMBL/GenBank/DDBJ whole genome shotgun (WGS) entry which is preliminary data.</text>
</comment>
<reference evidence="13" key="2">
    <citation type="submission" date="2022-01" db="EMBL/GenBank/DDBJ databases">
        <authorList>
            <person name="Hirooka S."/>
            <person name="Miyagishima S.Y."/>
        </authorList>
    </citation>
    <scope>NUCLEOTIDE SEQUENCE</scope>
    <source>
        <strain evidence="13">NBRC 102759</strain>
    </source>
</reference>
<keyword evidence="11" id="KW-0460">Magnesium</keyword>
<dbReference type="GO" id="GO:0009159">
    <property type="term" value="P:deoxyribonucleoside monophosphate catabolic process"/>
    <property type="evidence" value="ECO:0007669"/>
    <property type="project" value="UniProtKB-ARBA"/>
</dbReference>
<evidence type="ECO:0000256" key="10">
    <source>
        <dbReference type="ARBA" id="ARBA00022801"/>
    </source>
</evidence>
<evidence type="ECO:0000256" key="7">
    <source>
        <dbReference type="ARBA" id="ARBA00011738"/>
    </source>
</evidence>
<evidence type="ECO:0000256" key="4">
    <source>
        <dbReference type="ARBA" id="ARBA00001946"/>
    </source>
</evidence>
<comment type="similarity">
    <text evidence="6">Belongs to the HDDC2 family.</text>
</comment>
<comment type="cofactor">
    <cofactor evidence="3">
        <name>Co(2+)</name>
        <dbReference type="ChEBI" id="CHEBI:48828"/>
    </cofactor>
</comment>
<proteinExistence type="inferred from homology"/>
<keyword evidence="9" id="KW-0479">Metal-binding</keyword>
<feature type="domain" description="HD/PDEase" evidence="12">
    <location>
        <begin position="45"/>
        <end position="162"/>
    </location>
</feature>
<dbReference type="GO" id="GO:0046872">
    <property type="term" value="F:metal ion binding"/>
    <property type="evidence" value="ECO:0007669"/>
    <property type="project" value="UniProtKB-KW"/>
</dbReference>
<evidence type="ECO:0000256" key="2">
    <source>
        <dbReference type="ARBA" id="ARBA00001936"/>
    </source>
</evidence>
<gene>
    <name evidence="13" type="ORF">GpartN1_g7299.t1</name>
</gene>
<dbReference type="GO" id="GO:0005737">
    <property type="term" value="C:cytoplasm"/>
    <property type="evidence" value="ECO:0007669"/>
    <property type="project" value="TreeGrafter"/>
</dbReference>
<evidence type="ECO:0000313" key="13">
    <source>
        <dbReference type="EMBL" id="GJQ15508.1"/>
    </source>
</evidence>